<keyword evidence="3" id="KW-1185">Reference proteome</keyword>
<organism evidence="2 3">
    <name type="scientific">Marasmiellus scandens</name>
    <dbReference type="NCBI Taxonomy" id="2682957"/>
    <lineage>
        <taxon>Eukaryota</taxon>
        <taxon>Fungi</taxon>
        <taxon>Dikarya</taxon>
        <taxon>Basidiomycota</taxon>
        <taxon>Agaricomycotina</taxon>
        <taxon>Agaricomycetes</taxon>
        <taxon>Agaricomycetidae</taxon>
        <taxon>Agaricales</taxon>
        <taxon>Marasmiineae</taxon>
        <taxon>Omphalotaceae</taxon>
        <taxon>Marasmiellus</taxon>
    </lineage>
</organism>
<comment type="caution">
    <text evidence="2">The sequence shown here is derived from an EMBL/GenBank/DDBJ whole genome shotgun (WGS) entry which is preliminary data.</text>
</comment>
<dbReference type="SUPFAM" id="SSF56281">
    <property type="entry name" value="Metallo-hydrolase/oxidoreductase"/>
    <property type="match status" value="1"/>
</dbReference>
<dbReference type="Gene3D" id="3.60.15.10">
    <property type="entry name" value="Ribonuclease Z/Hydroxyacylglutathione hydrolase-like"/>
    <property type="match status" value="1"/>
</dbReference>
<dbReference type="InterPro" id="IPR001279">
    <property type="entry name" value="Metallo-B-lactamas"/>
</dbReference>
<dbReference type="InterPro" id="IPR036866">
    <property type="entry name" value="RibonucZ/Hydroxyglut_hydro"/>
</dbReference>
<feature type="domain" description="Metallo-beta-lactamase" evidence="1">
    <location>
        <begin position="84"/>
        <end position="318"/>
    </location>
</feature>
<evidence type="ECO:0000259" key="1">
    <source>
        <dbReference type="Pfam" id="PF12706"/>
    </source>
</evidence>
<dbReference type="Proteomes" id="UP001498398">
    <property type="component" value="Unassembled WGS sequence"/>
</dbReference>
<sequence length="394" mass="43576">MSKAHHANSTYKNPWAPGFSFRTSAGAILKGPLTRSKPFEIDVEPVKTIKCDFGLYETEDARKGICTTWLGHAGFLVQIHGCIRIVFDPIFSERASPSTWFGPRRWLSAPCNASDLLEIHYIVISHNHYDHLDIQALTDIIKQSPNVRFLVPLGVKEIIVAELGVQEERVQELDWWDTVSFPDDEESRLEVVCTPAQHNSGRGILDQNHTLWASWVVRYFPTNSDTPNCSIYHAGDTGYTTSSGPCPAFAEIGAKYGPFDLAMVPIWRGASLSILGQMGFRLTADATETLLSTLHASPRDAVTLARDVRSRHTLGMHFGTFCGSDDESKEPLVELIEALVKSKEGTKEEAYGAIGRGQMDQGIVTGQESTNLRESWREEGGFGVIDVGQTVIIP</sequence>
<name>A0ABR1IM70_9AGAR</name>
<gene>
    <name evidence="2" type="ORF">VKT23_019133</name>
</gene>
<dbReference type="EMBL" id="JBANRG010000094">
    <property type="protein sequence ID" value="KAK7436422.1"/>
    <property type="molecule type" value="Genomic_DNA"/>
</dbReference>
<evidence type="ECO:0000313" key="3">
    <source>
        <dbReference type="Proteomes" id="UP001498398"/>
    </source>
</evidence>
<protein>
    <recommendedName>
        <fullName evidence="1">Metallo-beta-lactamase domain-containing protein</fullName>
    </recommendedName>
</protein>
<accession>A0ABR1IM70</accession>
<reference evidence="2 3" key="1">
    <citation type="submission" date="2024-01" db="EMBL/GenBank/DDBJ databases">
        <title>A draft genome for the cacao thread blight pathogen Marasmiellus scandens.</title>
        <authorList>
            <person name="Baruah I.K."/>
            <person name="Leung J."/>
            <person name="Bukari Y."/>
            <person name="Amoako-Attah I."/>
            <person name="Meinhardt L.W."/>
            <person name="Bailey B.A."/>
            <person name="Cohen S.P."/>
        </authorList>
    </citation>
    <scope>NUCLEOTIDE SEQUENCE [LARGE SCALE GENOMIC DNA]</scope>
    <source>
        <strain evidence="2 3">GH-19</strain>
    </source>
</reference>
<dbReference type="Pfam" id="PF12706">
    <property type="entry name" value="Lactamase_B_2"/>
    <property type="match status" value="1"/>
</dbReference>
<proteinExistence type="predicted"/>
<dbReference type="PANTHER" id="PTHR15032:SF27">
    <property type="entry name" value="N-ACYL-PHOSPHATIDYLETHANOLAMINE-HYDROLYZING PHOSPHOLIPASE D"/>
    <property type="match status" value="1"/>
</dbReference>
<dbReference type="PANTHER" id="PTHR15032">
    <property type="entry name" value="N-ACYL-PHOSPHATIDYLETHANOLAMINE-HYDROLYZING PHOSPHOLIPASE D"/>
    <property type="match status" value="1"/>
</dbReference>
<evidence type="ECO:0000313" key="2">
    <source>
        <dbReference type="EMBL" id="KAK7436422.1"/>
    </source>
</evidence>